<dbReference type="PANTHER" id="PTHR24305">
    <property type="entry name" value="CYTOCHROME P450"/>
    <property type="match status" value="1"/>
</dbReference>
<protein>
    <submittedName>
        <fullName evidence="5">Cytochrome P450 12c1, mitochondrial</fullName>
    </submittedName>
</protein>
<proteinExistence type="predicted"/>
<comment type="cofactor">
    <cofactor evidence="4">
        <name>heme</name>
        <dbReference type="ChEBI" id="CHEBI:30413"/>
    </cofactor>
</comment>
<dbReference type="PRINTS" id="PR00463">
    <property type="entry name" value="EP450I"/>
</dbReference>
<keyword evidence="3 4" id="KW-0408">Iron</keyword>
<dbReference type="Proteomes" id="UP000078559">
    <property type="component" value="Chromosome 5"/>
</dbReference>
<evidence type="ECO:0000256" key="3">
    <source>
        <dbReference type="ARBA" id="ARBA00023004"/>
    </source>
</evidence>
<keyword evidence="2 4" id="KW-0479">Metal-binding</keyword>
<dbReference type="Pfam" id="PF00067">
    <property type="entry name" value="p450"/>
    <property type="match status" value="1"/>
</dbReference>
<evidence type="ECO:0000313" key="5">
    <source>
        <dbReference type="EMBL" id="KUI69430.1"/>
    </source>
</evidence>
<accession>A0A194W066</accession>
<dbReference type="InterPro" id="IPR002401">
    <property type="entry name" value="Cyt_P450_E_grp-I"/>
</dbReference>
<dbReference type="GO" id="GO:0005506">
    <property type="term" value="F:iron ion binding"/>
    <property type="evidence" value="ECO:0007669"/>
    <property type="project" value="InterPro"/>
</dbReference>
<name>A0A194W066_CYTMA</name>
<dbReference type="GO" id="GO:0004497">
    <property type="term" value="F:monooxygenase activity"/>
    <property type="evidence" value="ECO:0007669"/>
    <property type="project" value="InterPro"/>
</dbReference>
<dbReference type="AlphaFoldDB" id="A0A194W066"/>
<reference evidence="5" key="1">
    <citation type="submission" date="2014-12" db="EMBL/GenBank/DDBJ databases">
        <title>Genome Sequence of Valsa Canker Pathogens Uncovers a Specific Adaption of Colonization on Woody Bark.</title>
        <authorList>
            <person name="Yin Z."/>
            <person name="Liu H."/>
            <person name="Gao X."/>
            <person name="Li Z."/>
            <person name="Song N."/>
            <person name="Ke X."/>
            <person name="Dai Q."/>
            <person name="Wu Y."/>
            <person name="Sun Y."/>
            <person name="Xu J.-R."/>
            <person name="Kang Z.K."/>
            <person name="Wang L."/>
            <person name="Huang L."/>
        </authorList>
    </citation>
    <scope>NUCLEOTIDE SEQUENCE [LARGE SCALE GENOMIC DNA]</scope>
    <source>
        <strain evidence="5">03-8</strain>
    </source>
</reference>
<dbReference type="GO" id="GO:0016705">
    <property type="term" value="F:oxidoreductase activity, acting on paired donors, with incorporation or reduction of molecular oxygen"/>
    <property type="evidence" value="ECO:0007669"/>
    <property type="project" value="InterPro"/>
</dbReference>
<organism evidence="5 6">
    <name type="scientific">Cytospora mali</name>
    <name type="common">Apple Valsa canker fungus</name>
    <name type="synonym">Valsa mali</name>
    <dbReference type="NCBI Taxonomy" id="578113"/>
    <lineage>
        <taxon>Eukaryota</taxon>
        <taxon>Fungi</taxon>
        <taxon>Dikarya</taxon>
        <taxon>Ascomycota</taxon>
        <taxon>Pezizomycotina</taxon>
        <taxon>Sordariomycetes</taxon>
        <taxon>Sordariomycetidae</taxon>
        <taxon>Diaporthales</taxon>
        <taxon>Cytosporaceae</taxon>
        <taxon>Cytospora</taxon>
    </lineage>
</organism>
<dbReference type="PANTHER" id="PTHR24305:SF226">
    <property type="entry name" value="CYTOCHROME P450 MONOOXYGENASE"/>
    <property type="match status" value="1"/>
</dbReference>
<feature type="binding site" description="axial binding residue" evidence="4">
    <location>
        <position position="247"/>
    </location>
    <ligand>
        <name>heme</name>
        <dbReference type="ChEBI" id="CHEBI:30413"/>
    </ligand>
    <ligandPart>
        <name>Fe</name>
        <dbReference type="ChEBI" id="CHEBI:18248"/>
    </ligandPart>
</feature>
<evidence type="ECO:0000256" key="2">
    <source>
        <dbReference type="ARBA" id="ARBA00022723"/>
    </source>
</evidence>
<keyword evidence="1 4" id="KW-0349">Heme</keyword>
<dbReference type="InterPro" id="IPR001128">
    <property type="entry name" value="Cyt_P450"/>
</dbReference>
<evidence type="ECO:0000256" key="1">
    <source>
        <dbReference type="ARBA" id="ARBA00022617"/>
    </source>
</evidence>
<dbReference type="InterPro" id="IPR036396">
    <property type="entry name" value="Cyt_P450_sf"/>
</dbReference>
<keyword evidence="6" id="KW-1185">Reference proteome</keyword>
<dbReference type="OrthoDB" id="1470350at2759"/>
<gene>
    <name evidence="5" type="ORF">VM1G_04973</name>
</gene>
<dbReference type="EMBL" id="CM003102">
    <property type="protein sequence ID" value="KUI69430.1"/>
    <property type="molecule type" value="Genomic_DNA"/>
</dbReference>
<dbReference type="SUPFAM" id="SSF48264">
    <property type="entry name" value="Cytochrome P450"/>
    <property type="match status" value="1"/>
</dbReference>
<evidence type="ECO:0000256" key="4">
    <source>
        <dbReference type="PIRSR" id="PIRSR602401-1"/>
    </source>
</evidence>
<sequence>MTPRCLYLGGDIICHLAFGYPLDTQTSPTNRPFLAAMSTINARISLYMNWPATSIVLNPLIKWLDRKRAAYFRKSIQTMIRTRMAMDKDAKHDLYSMALSGKAGEGNVESDEGVRGTNEIRTTFSSGRDIRNGPQLKSCEYLRAVIDETLRIATSSLGTLWRQQDMSSPATAGKPFIVDGQVIPPGTAAGISPYSLLHNGAYFPKPFTFQPELWLAPKDGSDTPEKQEARAIMRRAHAPFALGDRGCAGKAMAYLEISLMLARHMVLRF</sequence>
<dbReference type="InterPro" id="IPR050121">
    <property type="entry name" value="Cytochrome_P450_monoxygenase"/>
</dbReference>
<dbReference type="Gene3D" id="1.10.630.10">
    <property type="entry name" value="Cytochrome P450"/>
    <property type="match status" value="2"/>
</dbReference>
<dbReference type="GO" id="GO:0020037">
    <property type="term" value="F:heme binding"/>
    <property type="evidence" value="ECO:0007669"/>
    <property type="project" value="InterPro"/>
</dbReference>
<evidence type="ECO:0000313" key="6">
    <source>
        <dbReference type="Proteomes" id="UP000078559"/>
    </source>
</evidence>